<dbReference type="RefSeq" id="WP_097189318.1">
    <property type="nucleotide sequence ID" value="NZ_OBQK01000022.1"/>
</dbReference>
<sequence length="400" mass="43625">MSSTPSTPSAPGPARDLVVSYCFPPYVDTAAIVAAKRVREAGRPVDVLQNRMAARRDTDAGLAQIADHLVVRRHEVPSPTFFSSWRSITRFTELGLQQALTWDRAGEGYERMYSRAQFAASHILAARFALLRPAVRWTAEFSDPLSHDVTGAVRHAPTADDALLARLGEGIVAAGFTPPTSGNVFEWAEMVAFALADEILFTNEHQRDLMVEAVAEEALAERVLEHAVISPHPTLPPEFYGLTDPDYPLEPGRRHIGYFGNFYATRGMGTVLEALASLPAHLRDRLCLHVFAGQRDALEQEVARRGLEGAVRTGPFVGFLDFLALSARMDVLLVNDAVTSGLLSSNPFLPSKWSDYRGSGSQVWGIVEPGSILDRQPLSYRSPVEHTSAAVQVLAQIAAG</sequence>
<reference evidence="2" key="1">
    <citation type="submission" date="2017-08" db="EMBL/GenBank/DDBJ databases">
        <authorList>
            <person name="Varghese N."/>
            <person name="Submissions S."/>
        </authorList>
    </citation>
    <scope>NUCLEOTIDE SEQUENCE [LARGE SCALE GENOMIC DNA]</scope>
    <source>
        <strain evidence="2">USBA17B2</strain>
    </source>
</reference>
<keyword evidence="2" id="KW-1185">Reference proteome</keyword>
<evidence type="ECO:0000313" key="2">
    <source>
        <dbReference type="Proteomes" id="UP000219688"/>
    </source>
</evidence>
<dbReference type="Proteomes" id="UP000219688">
    <property type="component" value="Unassembled WGS sequence"/>
</dbReference>
<accession>A0A285VWW8</accession>
<dbReference type="Gene3D" id="3.40.50.2000">
    <property type="entry name" value="Glycogen Phosphorylase B"/>
    <property type="match status" value="1"/>
</dbReference>
<dbReference type="SUPFAM" id="SSF53756">
    <property type="entry name" value="UDP-Glycosyltransferase/glycogen phosphorylase"/>
    <property type="match status" value="1"/>
</dbReference>
<name>A0A285VWW8_9MICO</name>
<dbReference type="AlphaFoldDB" id="A0A285VWW8"/>
<dbReference type="EMBL" id="OBQK01000022">
    <property type="protein sequence ID" value="SOC58088.1"/>
    <property type="molecule type" value="Genomic_DNA"/>
</dbReference>
<protein>
    <submittedName>
        <fullName evidence="1">Uncharacterized protein</fullName>
    </submittedName>
</protein>
<gene>
    <name evidence="1" type="ORF">SAMN05421879_1225</name>
</gene>
<organism evidence="1 2">
    <name type="scientific">Ornithinimicrobium cerasi</name>
    <dbReference type="NCBI Taxonomy" id="2248773"/>
    <lineage>
        <taxon>Bacteria</taxon>
        <taxon>Bacillati</taxon>
        <taxon>Actinomycetota</taxon>
        <taxon>Actinomycetes</taxon>
        <taxon>Micrococcales</taxon>
        <taxon>Ornithinimicrobiaceae</taxon>
        <taxon>Ornithinimicrobium</taxon>
    </lineage>
</organism>
<evidence type="ECO:0000313" key="1">
    <source>
        <dbReference type="EMBL" id="SOC58088.1"/>
    </source>
</evidence>
<proteinExistence type="predicted"/>